<dbReference type="STRING" id="5539.A0A3E2H7P9"/>
<gene>
    <name evidence="1" type="ORF">B7463_g6884</name>
</gene>
<dbReference type="EMBL" id="NCSJ02000128">
    <property type="protein sequence ID" value="RFU29426.1"/>
    <property type="molecule type" value="Genomic_DNA"/>
</dbReference>
<evidence type="ECO:0000313" key="2">
    <source>
        <dbReference type="Proteomes" id="UP000258309"/>
    </source>
</evidence>
<organism evidence="1 2">
    <name type="scientific">Scytalidium lignicola</name>
    <name type="common">Hyphomycete</name>
    <dbReference type="NCBI Taxonomy" id="5539"/>
    <lineage>
        <taxon>Eukaryota</taxon>
        <taxon>Fungi</taxon>
        <taxon>Dikarya</taxon>
        <taxon>Ascomycota</taxon>
        <taxon>Pezizomycotina</taxon>
        <taxon>Leotiomycetes</taxon>
        <taxon>Leotiomycetes incertae sedis</taxon>
        <taxon>Scytalidium</taxon>
    </lineage>
</organism>
<dbReference type="PANTHER" id="PTHR37015:SF2">
    <property type="entry name" value="REVERSE TRANSCRIPTASE DOMAIN-CONTAINING PROTEIN"/>
    <property type="match status" value="1"/>
</dbReference>
<protein>
    <recommendedName>
        <fullName evidence="3">Reverse transcriptase domain-containing protein</fullName>
    </recommendedName>
</protein>
<reference evidence="1 2" key="1">
    <citation type="submission" date="2018-05" db="EMBL/GenBank/DDBJ databases">
        <title>Draft genome sequence of Scytalidium lignicola DSM 105466, a ubiquitous saprotrophic fungus.</title>
        <authorList>
            <person name="Buettner E."/>
            <person name="Gebauer A.M."/>
            <person name="Hofrichter M."/>
            <person name="Liers C."/>
            <person name="Kellner H."/>
        </authorList>
    </citation>
    <scope>NUCLEOTIDE SEQUENCE [LARGE SCALE GENOMIC DNA]</scope>
    <source>
        <strain evidence="1 2">DSM 105466</strain>
    </source>
</reference>
<name>A0A3E2H7P9_SCYLI</name>
<dbReference type="PANTHER" id="PTHR37015">
    <property type="entry name" value="REVERSE TRANSCRIPTASE DOMAIN-CONTAINING PROTEIN"/>
    <property type="match status" value="1"/>
</dbReference>
<comment type="caution">
    <text evidence="1">The sequence shown here is derived from an EMBL/GenBank/DDBJ whole genome shotgun (WGS) entry which is preliminary data.</text>
</comment>
<dbReference type="AlphaFoldDB" id="A0A3E2H7P9"/>
<keyword evidence="2" id="KW-1185">Reference proteome</keyword>
<proteinExistence type="predicted"/>
<dbReference type="Proteomes" id="UP000258309">
    <property type="component" value="Unassembled WGS sequence"/>
</dbReference>
<dbReference type="CDD" id="cd01709">
    <property type="entry name" value="RT_like_1"/>
    <property type="match status" value="1"/>
</dbReference>
<accession>A0A3E2H7P9</accession>
<dbReference type="OMA" id="WNSYFAR"/>
<evidence type="ECO:0008006" key="3">
    <source>
        <dbReference type="Google" id="ProtNLM"/>
    </source>
</evidence>
<feature type="non-terminal residue" evidence="1">
    <location>
        <position position="864"/>
    </location>
</feature>
<sequence>MASSDILSQTLSSITTIKLEELSSQQASFEVAKNKLLQDVAAEPDQLEKAQILLDKIESLPSMGKLNQNASTSLKNYRRFLAQARTDPSVSVEMQRDWQQKLENELNVNSFKYEYASLYGQLVNEWISAAEGNSDAISIDESAFESVGRKEMHDQRATWEEYVFKAYETDTKAIEEFLDTIFSANKETKKALEKLRESTQNFEKLLKTSSHFNQSSLKWVIEGLLRSDLVSDEKRAALKDFLNNKVVLAEVADVLNMRMDALDKWNWDPEGTPVEQRRQLNGRYRFYHDEDLLQSILLRYVGTKWSVHMKDALTKFHDTAGVWKSSSVPVPADDRKRRDYFLGPNYNRGETVEHIRAKHFNDDIFLEQLQETTIEKRAGYEDDDDDMFSESDTRKSPQQVTQSVLHALATEIIMRTRIGEEVTVLRSDFKWFGPSIPHSTMFAALKFFGVSEQWVDFFRRVLEAPMKFINDGPSAPVQVRKRGTPISAPLSDFLGESVLFCLDFALNQYTDGALLYRLHDDIWLWGRDETVVKGWKVITHFASLTGLEFNEEKTGSVRIPKRGGKQIPPPTGLPRGDVRWGFLKLDAVTGRFLIDQADLDKHIEELRRQLDACKSVFDWIQAWNVYGARFFTTNFGRPANCFGRQHVDMMLEAFAQIQSKLFTDGGSVTSTVKSMLASRFNVHNIPEGYLYFPMSMGGLDLKSPFVNLFLIKPSICPNPEKIMDDFFEKEETAYKNAQALFKEDAVPGQAFLRYELKSLFAEEKEFMSFEEFTRYREQTSSHLAAAYRELMLEPKEEDVDQAIDANQLNTVSGSGYRNGYERWIMELYAPDMIKRFGGLMVVEKGLLPTGMVNMFRESRFKWQG</sequence>
<feature type="non-terminal residue" evidence="1">
    <location>
        <position position="1"/>
    </location>
</feature>
<dbReference type="OrthoDB" id="74545at2759"/>
<evidence type="ECO:0000313" key="1">
    <source>
        <dbReference type="EMBL" id="RFU29426.1"/>
    </source>
</evidence>